<dbReference type="InterPro" id="IPR001646">
    <property type="entry name" value="5peptide_repeat"/>
</dbReference>
<dbReference type="SUPFAM" id="SSF141571">
    <property type="entry name" value="Pentapeptide repeat-like"/>
    <property type="match status" value="1"/>
</dbReference>
<accession>A0A451BC21</accession>
<organism evidence="3">
    <name type="scientific">Candidatus Kentrum sp. MB</name>
    <dbReference type="NCBI Taxonomy" id="2138164"/>
    <lineage>
        <taxon>Bacteria</taxon>
        <taxon>Pseudomonadati</taxon>
        <taxon>Pseudomonadota</taxon>
        <taxon>Gammaproteobacteria</taxon>
        <taxon>Candidatus Kentrum</taxon>
    </lineage>
</organism>
<keyword evidence="2" id="KW-0812">Transmembrane</keyword>
<dbReference type="AlphaFoldDB" id="A0A451BC21"/>
<dbReference type="Pfam" id="PF00805">
    <property type="entry name" value="Pentapeptide"/>
    <property type="match status" value="3"/>
</dbReference>
<reference evidence="3" key="1">
    <citation type="submission" date="2019-02" db="EMBL/GenBank/DDBJ databases">
        <authorList>
            <person name="Gruber-Vodicka R. H."/>
            <person name="Seah K. B. B."/>
        </authorList>
    </citation>
    <scope>NUCLEOTIDE SEQUENCE</scope>
    <source>
        <strain evidence="3">BECK_BZ198</strain>
    </source>
</reference>
<evidence type="ECO:0000256" key="2">
    <source>
        <dbReference type="SAM" id="Phobius"/>
    </source>
</evidence>
<dbReference type="Gene3D" id="2.160.20.80">
    <property type="entry name" value="E3 ubiquitin-protein ligase SopA"/>
    <property type="match status" value="1"/>
</dbReference>
<dbReference type="PANTHER" id="PTHR47485:SF1">
    <property type="entry name" value="THYLAKOID LUMENAL 17.4 KDA PROTEIN, CHLOROPLASTIC"/>
    <property type="match status" value="1"/>
</dbReference>
<gene>
    <name evidence="3" type="ORF">BECKMB1821H_GA0114242_103219</name>
</gene>
<dbReference type="EMBL" id="CAADGH010000032">
    <property type="protein sequence ID" value="VFK75810.1"/>
    <property type="molecule type" value="Genomic_DNA"/>
</dbReference>
<feature type="transmembrane region" description="Helical" evidence="2">
    <location>
        <begin position="12"/>
        <end position="34"/>
    </location>
</feature>
<name>A0A451BC21_9GAMM</name>
<dbReference type="PANTHER" id="PTHR47485">
    <property type="entry name" value="THYLAKOID LUMENAL 17.4 KDA PROTEIN, CHLOROPLASTIC"/>
    <property type="match status" value="1"/>
</dbReference>
<evidence type="ECO:0000313" key="3">
    <source>
        <dbReference type="EMBL" id="VFK75810.1"/>
    </source>
</evidence>
<evidence type="ECO:0000256" key="1">
    <source>
        <dbReference type="ARBA" id="ARBA00022737"/>
    </source>
</evidence>
<keyword evidence="2" id="KW-1133">Transmembrane helix</keyword>
<sequence length="412" mass="45362">MNTHRQTIKSLLWRSALLMMPILRMMYLLLLPFYRILWAVYTYSGARHIREMAQYKSRSGPDYKPSPTLVLWVVGIYLGLHGIATNRYEAALDRAENRMSAVVSQLSTNNEQAFKNLIGQIPDIQQKKTPLEPNVLWPFQVLENLSCLIKDKEVSGGMEEESTWKSRFGCLIDGVKGNFVLVSLLYEEPNPEILDWSRKTIETWRGRSMAGASLTSVNLSGANLKQANLSGAYLGQADLFRAYLNQANLSGAQLRRTILFHANLNRANLSGADLYGANLAWASLIGADLSQATLWETNLSGANLREADLSGAGLKKANLFGANLGTANLSGANLYRANLSRTALEEANFSGAYLGHADLADSSGWKRIKSIEKANVLGVKNAPEGFQAWARGNGAVEMAVNDWLAFTKNASP</sequence>
<keyword evidence="1" id="KW-0677">Repeat</keyword>
<protein>
    <submittedName>
        <fullName evidence="3">Uncharacterized protein YjbI, contains pentapeptide repeats</fullName>
    </submittedName>
</protein>
<keyword evidence="2" id="KW-0472">Membrane</keyword>
<proteinExistence type="predicted"/>